<proteinExistence type="predicted"/>
<evidence type="ECO:0000256" key="1">
    <source>
        <dbReference type="SAM" id="MobiDB-lite"/>
    </source>
</evidence>
<feature type="compositionally biased region" description="Basic residues" evidence="1">
    <location>
        <begin position="22"/>
        <end position="32"/>
    </location>
</feature>
<feature type="region of interest" description="Disordered" evidence="1">
    <location>
        <begin position="22"/>
        <end position="71"/>
    </location>
</feature>
<dbReference type="AlphaFoldDB" id="A0AAW2WVS6"/>
<protein>
    <submittedName>
        <fullName evidence="2">Uncharacterized protein</fullName>
    </submittedName>
</protein>
<comment type="caution">
    <text evidence="2">The sequence shown here is derived from an EMBL/GenBank/DDBJ whole genome shotgun (WGS) entry which is preliminary data.</text>
</comment>
<reference evidence="2" key="1">
    <citation type="submission" date="2020-06" db="EMBL/GenBank/DDBJ databases">
        <authorList>
            <person name="Li T."/>
            <person name="Hu X."/>
            <person name="Zhang T."/>
            <person name="Song X."/>
            <person name="Zhang H."/>
            <person name="Dai N."/>
            <person name="Sheng W."/>
            <person name="Hou X."/>
            <person name="Wei L."/>
        </authorList>
    </citation>
    <scope>NUCLEOTIDE SEQUENCE</scope>
    <source>
        <strain evidence="2">KEN1</strain>
        <tissue evidence="2">Leaf</tissue>
    </source>
</reference>
<evidence type="ECO:0000313" key="2">
    <source>
        <dbReference type="EMBL" id="KAL0444041.1"/>
    </source>
</evidence>
<organism evidence="2">
    <name type="scientific">Sesamum latifolium</name>
    <dbReference type="NCBI Taxonomy" id="2727402"/>
    <lineage>
        <taxon>Eukaryota</taxon>
        <taxon>Viridiplantae</taxon>
        <taxon>Streptophyta</taxon>
        <taxon>Embryophyta</taxon>
        <taxon>Tracheophyta</taxon>
        <taxon>Spermatophyta</taxon>
        <taxon>Magnoliopsida</taxon>
        <taxon>eudicotyledons</taxon>
        <taxon>Gunneridae</taxon>
        <taxon>Pentapetalae</taxon>
        <taxon>asterids</taxon>
        <taxon>lamiids</taxon>
        <taxon>Lamiales</taxon>
        <taxon>Pedaliaceae</taxon>
        <taxon>Sesamum</taxon>
    </lineage>
</organism>
<reference evidence="2" key="2">
    <citation type="journal article" date="2024" name="Plant">
        <title>Genomic evolution and insights into agronomic trait innovations of Sesamum species.</title>
        <authorList>
            <person name="Miao H."/>
            <person name="Wang L."/>
            <person name="Qu L."/>
            <person name="Liu H."/>
            <person name="Sun Y."/>
            <person name="Le M."/>
            <person name="Wang Q."/>
            <person name="Wei S."/>
            <person name="Zheng Y."/>
            <person name="Lin W."/>
            <person name="Duan Y."/>
            <person name="Cao H."/>
            <person name="Xiong S."/>
            <person name="Wang X."/>
            <person name="Wei L."/>
            <person name="Li C."/>
            <person name="Ma Q."/>
            <person name="Ju M."/>
            <person name="Zhao R."/>
            <person name="Li G."/>
            <person name="Mu C."/>
            <person name="Tian Q."/>
            <person name="Mei H."/>
            <person name="Zhang T."/>
            <person name="Gao T."/>
            <person name="Zhang H."/>
        </authorList>
    </citation>
    <scope>NUCLEOTIDE SEQUENCE</scope>
    <source>
        <strain evidence="2">KEN1</strain>
    </source>
</reference>
<gene>
    <name evidence="2" type="ORF">Slati_2126800</name>
</gene>
<dbReference type="EMBL" id="JACGWN010000007">
    <property type="protein sequence ID" value="KAL0444041.1"/>
    <property type="molecule type" value="Genomic_DNA"/>
</dbReference>
<accession>A0AAW2WVS6</accession>
<sequence length="71" mass="7846">MKGSLPLQVLAAQRCQKATILRGHHPPHKRNRQIGGLPLLLSKGRSTKQSSRRTRRPRRYPLLLSAGGGGE</sequence>
<feature type="compositionally biased region" description="Basic residues" evidence="1">
    <location>
        <begin position="50"/>
        <end position="59"/>
    </location>
</feature>
<name>A0AAW2WVS6_9LAMI</name>